<keyword evidence="2" id="KW-1185">Reference proteome</keyword>
<dbReference type="AlphaFoldDB" id="A0A3M7R057"/>
<proteinExistence type="predicted"/>
<evidence type="ECO:0000313" key="1">
    <source>
        <dbReference type="EMBL" id="RNA16967.1"/>
    </source>
</evidence>
<reference evidence="1 2" key="1">
    <citation type="journal article" date="2018" name="Sci. Rep.">
        <title>Genomic signatures of local adaptation to the degree of environmental predictability in rotifers.</title>
        <authorList>
            <person name="Franch-Gras L."/>
            <person name="Hahn C."/>
            <person name="Garcia-Roger E.M."/>
            <person name="Carmona M.J."/>
            <person name="Serra M."/>
            <person name="Gomez A."/>
        </authorList>
    </citation>
    <scope>NUCLEOTIDE SEQUENCE [LARGE SCALE GENOMIC DNA]</scope>
    <source>
        <strain evidence="1">HYR1</strain>
    </source>
</reference>
<protein>
    <submittedName>
        <fullName evidence="1">Uncharacterized protein</fullName>
    </submittedName>
</protein>
<dbReference type="EMBL" id="REGN01004570">
    <property type="protein sequence ID" value="RNA16967.1"/>
    <property type="molecule type" value="Genomic_DNA"/>
</dbReference>
<sequence length="75" mass="9176">MRIKSKIVNKFNDIKFYVYDQKIFDPVIDYLWRYTCNIILLTYFSVSNYFQQFTETNVSKIPIKRNEKLGRYMGD</sequence>
<dbReference type="Proteomes" id="UP000276133">
    <property type="component" value="Unassembled WGS sequence"/>
</dbReference>
<evidence type="ECO:0000313" key="2">
    <source>
        <dbReference type="Proteomes" id="UP000276133"/>
    </source>
</evidence>
<accession>A0A3M7R057</accession>
<organism evidence="1 2">
    <name type="scientific">Brachionus plicatilis</name>
    <name type="common">Marine rotifer</name>
    <name type="synonym">Brachionus muelleri</name>
    <dbReference type="NCBI Taxonomy" id="10195"/>
    <lineage>
        <taxon>Eukaryota</taxon>
        <taxon>Metazoa</taxon>
        <taxon>Spiralia</taxon>
        <taxon>Gnathifera</taxon>
        <taxon>Rotifera</taxon>
        <taxon>Eurotatoria</taxon>
        <taxon>Monogononta</taxon>
        <taxon>Pseudotrocha</taxon>
        <taxon>Ploima</taxon>
        <taxon>Brachionidae</taxon>
        <taxon>Brachionus</taxon>
    </lineage>
</organism>
<name>A0A3M7R057_BRAPC</name>
<comment type="caution">
    <text evidence="1">The sequence shown here is derived from an EMBL/GenBank/DDBJ whole genome shotgun (WGS) entry which is preliminary data.</text>
</comment>
<gene>
    <name evidence="1" type="ORF">BpHYR1_013903</name>
</gene>